<keyword evidence="4" id="KW-0143">Chaperone</keyword>
<comment type="caution">
    <text evidence="8">The sequence shown here is derived from an EMBL/GenBank/DDBJ whole genome shotgun (WGS) entry which is preliminary data.</text>
</comment>
<gene>
    <name evidence="8" type="ORF">PAECIP111894_00381</name>
</gene>
<keyword evidence="3" id="KW-1005">Bacterial flagellum biogenesis</keyword>
<name>A0ABM9B6V7_9BACL</name>
<evidence type="ECO:0000313" key="8">
    <source>
        <dbReference type="EMBL" id="CAH1054236.1"/>
    </source>
</evidence>
<protein>
    <recommendedName>
        <fullName evidence="7">Flagellar protein FliT</fullName>
    </recommendedName>
</protein>
<accession>A0ABM9B6V7</accession>
<evidence type="ECO:0000256" key="1">
    <source>
        <dbReference type="ARBA" id="ARBA00004514"/>
    </source>
</evidence>
<dbReference type="RefSeq" id="WP_234530524.1">
    <property type="nucleotide sequence ID" value="NZ_CAKMAB010000002.1"/>
</dbReference>
<evidence type="ECO:0000256" key="3">
    <source>
        <dbReference type="ARBA" id="ARBA00022795"/>
    </source>
</evidence>
<sequence length="113" mass="13459">MDKDKLVVELKQLTQNIMERLYEVEFEELESFVDERQKLIDDIIRQFSLVPATEAQKVEIERILHHDSEITARMNTLCLEALDWLQKRNQAKAQRSAYEAAYTPDSFLMDRRK</sequence>
<keyword evidence="9" id="KW-1185">Reference proteome</keyword>
<dbReference type="Proteomes" id="UP000838749">
    <property type="component" value="Unassembled WGS sequence"/>
</dbReference>
<dbReference type="Pfam" id="PF05400">
    <property type="entry name" value="FliT"/>
    <property type="match status" value="1"/>
</dbReference>
<reference evidence="8" key="1">
    <citation type="submission" date="2021-12" db="EMBL/GenBank/DDBJ databases">
        <authorList>
            <person name="Criscuolo A."/>
        </authorList>
    </citation>
    <scope>NUCLEOTIDE SEQUENCE</scope>
    <source>
        <strain evidence="8">CIP111894</strain>
    </source>
</reference>
<evidence type="ECO:0000313" key="9">
    <source>
        <dbReference type="Proteomes" id="UP000838749"/>
    </source>
</evidence>
<organism evidence="8 9">
    <name type="scientific">Paenibacillus pseudetheri</name>
    <dbReference type="NCBI Taxonomy" id="2897682"/>
    <lineage>
        <taxon>Bacteria</taxon>
        <taxon>Bacillati</taxon>
        <taxon>Bacillota</taxon>
        <taxon>Bacilli</taxon>
        <taxon>Bacillales</taxon>
        <taxon>Paenibacillaceae</taxon>
        <taxon>Paenibacillus</taxon>
    </lineage>
</organism>
<evidence type="ECO:0000256" key="7">
    <source>
        <dbReference type="ARBA" id="ARBA00093797"/>
    </source>
</evidence>
<keyword evidence="2" id="KW-0963">Cytoplasm</keyword>
<dbReference type="EMBL" id="CAKMAB010000002">
    <property type="protein sequence ID" value="CAH1054236.1"/>
    <property type="molecule type" value="Genomic_DNA"/>
</dbReference>
<evidence type="ECO:0000256" key="6">
    <source>
        <dbReference type="ARBA" id="ARBA00093785"/>
    </source>
</evidence>
<comment type="subcellular location">
    <subcellularLocation>
        <location evidence="1">Cytoplasm</location>
        <location evidence="1">Cytosol</location>
    </subcellularLocation>
</comment>
<comment type="similarity">
    <text evidence="6">Belongs to the bacillales FliT family.</text>
</comment>
<comment type="function">
    <text evidence="5">May act as an export chaperone for the filament capping protein FliD.</text>
</comment>
<evidence type="ECO:0000256" key="4">
    <source>
        <dbReference type="ARBA" id="ARBA00023186"/>
    </source>
</evidence>
<proteinExistence type="inferred from homology"/>
<evidence type="ECO:0000256" key="2">
    <source>
        <dbReference type="ARBA" id="ARBA00022490"/>
    </source>
</evidence>
<dbReference type="InterPro" id="IPR008622">
    <property type="entry name" value="FliT"/>
</dbReference>
<evidence type="ECO:0000256" key="5">
    <source>
        <dbReference type="ARBA" id="ARBA00093765"/>
    </source>
</evidence>